<keyword evidence="2" id="KW-1185">Reference proteome</keyword>
<name>A0ABP9J756_9ACTN</name>
<protein>
    <submittedName>
        <fullName evidence="1">Uncharacterized protein</fullName>
    </submittedName>
</protein>
<gene>
    <name evidence="1" type="ORF">GCM10023335_52650</name>
</gene>
<dbReference type="Proteomes" id="UP001501759">
    <property type="component" value="Unassembled WGS sequence"/>
</dbReference>
<sequence length="248" mass="26026">MTGAHGEAGTASSPLPLSTRALALEFGRTRRLLASGEWHLSSTDAEAVAAVLARLTAPLPARRGAAERTRATDGDRRLQRILRTTVHHLDAGAVSPTAAALLAAVARALLPWHAAPNPPVAAAAPRYGPVPGAAEGAAPPTEAGEALLPELTSLFSALLATRAPGTAPLTPPVESWQARYTGRFRHYTRPASGVWAADTVACPECGGKDGPWTVTCDWRRVTLGCPCGTVYHRHGLSFSEMWLVLPES</sequence>
<evidence type="ECO:0000313" key="1">
    <source>
        <dbReference type="EMBL" id="GAA5021568.1"/>
    </source>
</evidence>
<dbReference type="EMBL" id="BAABKB010000021">
    <property type="protein sequence ID" value="GAA5021568.1"/>
    <property type="molecule type" value="Genomic_DNA"/>
</dbReference>
<accession>A0ABP9J756</accession>
<comment type="caution">
    <text evidence="1">The sequence shown here is derived from an EMBL/GenBank/DDBJ whole genome shotgun (WGS) entry which is preliminary data.</text>
</comment>
<organism evidence="1 2">
    <name type="scientific">Streptomyces siamensis</name>
    <dbReference type="NCBI Taxonomy" id="1274986"/>
    <lineage>
        <taxon>Bacteria</taxon>
        <taxon>Bacillati</taxon>
        <taxon>Actinomycetota</taxon>
        <taxon>Actinomycetes</taxon>
        <taxon>Kitasatosporales</taxon>
        <taxon>Streptomycetaceae</taxon>
        <taxon>Streptomyces</taxon>
    </lineage>
</organism>
<reference evidence="2" key="1">
    <citation type="journal article" date="2019" name="Int. J. Syst. Evol. Microbiol.">
        <title>The Global Catalogue of Microorganisms (GCM) 10K type strain sequencing project: providing services to taxonomists for standard genome sequencing and annotation.</title>
        <authorList>
            <consortium name="The Broad Institute Genomics Platform"/>
            <consortium name="The Broad Institute Genome Sequencing Center for Infectious Disease"/>
            <person name="Wu L."/>
            <person name="Ma J."/>
        </authorList>
    </citation>
    <scope>NUCLEOTIDE SEQUENCE [LARGE SCALE GENOMIC DNA]</scope>
    <source>
        <strain evidence="2">JCM 18409</strain>
    </source>
</reference>
<evidence type="ECO:0000313" key="2">
    <source>
        <dbReference type="Proteomes" id="UP001501759"/>
    </source>
</evidence>
<proteinExistence type="predicted"/>